<dbReference type="Gene3D" id="3.30.710.10">
    <property type="entry name" value="Potassium Channel Kv1.1, Chain A"/>
    <property type="match status" value="1"/>
</dbReference>
<gene>
    <name evidence="2" type="ORF">IEO21_00445</name>
</gene>
<dbReference type="InterPro" id="IPR011333">
    <property type="entry name" value="SKP1/BTB/POZ_sf"/>
</dbReference>
<dbReference type="SUPFAM" id="SSF54695">
    <property type="entry name" value="POZ domain"/>
    <property type="match status" value="1"/>
</dbReference>
<proteinExistence type="predicted"/>
<evidence type="ECO:0000259" key="1">
    <source>
        <dbReference type="PROSITE" id="PS50097"/>
    </source>
</evidence>
<protein>
    <recommendedName>
        <fullName evidence="1">BTB domain-containing protein</fullName>
    </recommendedName>
</protein>
<dbReference type="CDD" id="cd18186">
    <property type="entry name" value="BTB_POZ_ZBTB_KLHL-like"/>
    <property type="match status" value="1"/>
</dbReference>
<dbReference type="PROSITE" id="PS50097">
    <property type="entry name" value="BTB"/>
    <property type="match status" value="1"/>
</dbReference>
<dbReference type="Proteomes" id="UP000639403">
    <property type="component" value="Unassembled WGS sequence"/>
</dbReference>
<dbReference type="InterPro" id="IPR000210">
    <property type="entry name" value="BTB/POZ_dom"/>
</dbReference>
<comment type="caution">
    <text evidence="2">The sequence shown here is derived from an EMBL/GenBank/DDBJ whole genome shotgun (WGS) entry which is preliminary data.</text>
</comment>
<dbReference type="EMBL" id="JADOXO010000003">
    <property type="protein sequence ID" value="KAF9821599.1"/>
    <property type="molecule type" value="Genomic_DNA"/>
</dbReference>
<reference evidence="2" key="2">
    <citation type="journal article" name="Front. Microbiol.">
        <title>Degradative Capacity of Two Strains of Rhodonia placenta: From Phenotype to Genotype.</title>
        <authorList>
            <person name="Kolle M."/>
            <person name="Horta M.A.C."/>
            <person name="Nowrousian M."/>
            <person name="Ohm R.A."/>
            <person name="Benz J.P."/>
            <person name="Pilgard A."/>
        </authorList>
    </citation>
    <scope>NUCLEOTIDE SEQUENCE</scope>
    <source>
        <strain evidence="2">FPRL280</strain>
    </source>
</reference>
<accession>A0A8H7U6P4</accession>
<evidence type="ECO:0000313" key="3">
    <source>
        <dbReference type="Proteomes" id="UP000639403"/>
    </source>
</evidence>
<reference evidence="2" key="1">
    <citation type="submission" date="2020-11" db="EMBL/GenBank/DDBJ databases">
        <authorList>
            <person name="Koelle M."/>
            <person name="Horta M.A.C."/>
            <person name="Nowrousian M."/>
            <person name="Ohm R.A."/>
            <person name="Benz P."/>
            <person name="Pilgard A."/>
        </authorList>
    </citation>
    <scope>NUCLEOTIDE SEQUENCE</scope>
    <source>
        <strain evidence="2">FPRL280</strain>
    </source>
</reference>
<evidence type="ECO:0000313" key="2">
    <source>
        <dbReference type="EMBL" id="KAF9821599.1"/>
    </source>
</evidence>
<organism evidence="2 3">
    <name type="scientific">Rhodonia placenta</name>
    <dbReference type="NCBI Taxonomy" id="104341"/>
    <lineage>
        <taxon>Eukaryota</taxon>
        <taxon>Fungi</taxon>
        <taxon>Dikarya</taxon>
        <taxon>Basidiomycota</taxon>
        <taxon>Agaricomycotina</taxon>
        <taxon>Agaricomycetes</taxon>
        <taxon>Polyporales</taxon>
        <taxon>Adustoporiaceae</taxon>
        <taxon>Rhodonia</taxon>
    </lineage>
</organism>
<sequence>MSESSAATVPIQYHPTLYFADGDVALLAKQHLSDLNGVPVVIMQIFRVHSFILKHHSPVFADMFGLPAPENLDADETHEGVPLVKLQDDGKDLASLLNALYNPSELNQSCVREIPYNRLDPNTPFLVEGILRLAHKYQIEPLRIRNLEHFAADWARNVDEWDRMEAAIVIVRRQHLGLSAIQGKLDGFHRDDRFPEPASAIQFTEEFQLSGPAVRLRLFASGGRQFGGTS</sequence>
<dbReference type="AlphaFoldDB" id="A0A8H7U6P4"/>
<name>A0A8H7U6P4_9APHY</name>
<feature type="domain" description="BTB" evidence="1">
    <location>
        <begin position="22"/>
        <end position="102"/>
    </location>
</feature>